<keyword evidence="5 6" id="KW-0472">Membrane</keyword>
<dbReference type="CDD" id="cd06579">
    <property type="entry name" value="TM_PBP1_transp_AraH_like"/>
    <property type="match status" value="1"/>
</dbReference>
<keyword evidence="4 6" id="KW-1133">Transmembrane helix</keyword>
<dbReference type="Proteomes" id="UP000198607">
    <property type="component" value="Unassembled WGS sequence"/>
</dbReference>
<accession>A0A1G8GN59</accession>
<dbReference type="OrthoDB" id="9799990at2"/>
<feature type="non-terminal residue" evidence="7">
    <location>
        <position position="1"/>
    </location>
</feature>
<feature type="transmembrane region" description="Helical" evidence="6">
    <location>
        <begin position="147"/>
        <end position="166"/>
    </location>
</feature>
<dbReference type="GO" id="GO:0022857">
    <property type="term" value="F:transmembrane transporter activity"/>
    <property type="evidence" value="ECO:0007669"/>
    <property type="project" value="InterPro"/>
</dbReference>
<dbReference type="Pfam" id="PF02653">
    <property type="entry name" value="BPD_transp_2"/>
    <property type="match status" value="1"/>
</dbReference>
<dbReference type="PANTHER" id="PTHR32196:SF72">
    <property type="entry name" value="RIBOSE IMPORT PERMEASE PROTEIN RBSC"/>
    <property type="match status" value="1"/>
</dbReference>
<name>A0A1G8GN59_9RHOO</name>
<keyword evidence="3 6" id="KW-0812">Transmembrane</keyword>
<sequence>TIMEPKPFLEIGVGKFLGIPIPIYIMMLLVVASHVLLKHTAFGRRAIAVGANEVAAKLTGVNPDKTRIIVYTISSVTATIAGIVMASLTQQAYAMNASGYELDVITAIVVGGTSLMGGNGSVIGALIGAVMVGFINNGLNLLDMPSAYHPIATGIVILVALILNQGSDIASWIKRLRTLGKARESA</sequence>
<feature type="transmembrane region" description="Helical" evidence="6">
    <location>
        <begin position="16"/>
        <end position="37"/>
    </location>
</feature>
<dbReference type="AlphaFoldDB" id="A0A1G8GN59"/>
<comment type="subcellular location">
    <subcellularLocation>
        <location evidence="1">Cell membrane</location>
        <topology evidence="1">Multi-pass membrane protein</topology>
    </subcellularLocation>
</comment>
<keyword evidence="2" id="KW-1003">Cell membrane</keyword>
<evidence type="ECO:0000256" key="4">
    <source>
        <dbReference type="ARBA" id="ARBA00022989"/>
    </source>
</evidence>
<feature type="transmembrane region" description="Helical" evidence="6">
    <location>
        <begin position="108"/>
        <end position="135"/>
    </location>
</feature>
<evidence type="ECO:0000313" key="8">
    <source>
        <dbReference type="Proteomes" id="UP000198607"/>
    </source>
</evidence>
<evidence type="ECO:0000313" key="7">
    <source>
        <dbReference type="EMBL" id="SDH95799.1"/>
    </source>
</evidence>
<organism evidence="7 8">
    <name type="scientific">Propionivibrio dicarboxylicus</name>
    <dbReference type="NCBI Taxonomy" id="83767"/>
    <lineage>
        <taxon>Bacteria</taxon>
        <taxon>Pseudomonadati</taxon>
        <taxon>Pseudomonadota</taxon>
        <taxon>Betaproteobacteria</taxon>
        <taxon>Rhodocyclales</taxon>
        <taxon>Rhodocyclaceae</taxon>
        <taxon>Propionivibrio</taxon>
    </lineage>
</organism>
<evidence type="ECO:0000256" key="2">
    <source>
        <dbReference type="ARBA" id="ARBA00022475"/>
    </source>
</evidence>
<keyword evidence="8" id="KW-1185">Reference proteome</keyword>
<feature type="transmembrane region" description="Helical" evidence="6">
    <location>
        <begin position="68"/>
        <end position="88"/>
    </location>
</feature>
<dbReference type="EMBL" id="FNCY01000011">
    <property type="protein sequence ID" value="SDH95799.1"/>
    <property type="molecule type" value="Genomic_DNA"/>
</dbReference>
<gene>
    <name evidence="7" type="ORF">SAMN05660652_02587</name>
</gene>
<dbReference type="RefSeq" id="WP_143009850.1">
    <property type="nucleotide sequence ID" value="NZ_FNCY01000011.1"/>
</dbReference>
<dbReference type="InterPro" id="IPR001851">
    <property type="entry name" value="ABC_transp_permease"/>
</dbReference>
<dbReference type="GO" id="GO:0005886">
    <property type="term" value="C:plasma membrane"/>
    <property type="evidence" value="ECO:0007669"/>
    <property type="project" value="UniProtKB-SubCell"/>
</dbReference>
<evidence type="ECO:0000256" key="1">
    <source>
        <dbReference type="ARBA" id="ARBA00004651"/>
    </source>
</evidence>
<evidence type="ECO:0000256" key="5">
    <source>
        <dbReference type="ARBA" id="ARBA00023136"/>
    </source>
</evidence>
<proteinExistence type="predicted"/>
<dbReference type="STRING" id="83767.SAMN05660652_02587"/>
<evidence type="ECO:0000256" key="3">
    <source>
        <dbReference type="ARBA" id="ARBA00022692"/>
    </source>
</evidence>
<evidence type="ECO:0000256" key="6">
    <source>
        <dbReference type="SAM" id="Phobius"/>
    </source>
</evidence>
<reference evidence="7 8" key="1">
    <citation type="submission" date="2016-10" db="EMBL/GenBank/DDBJ databases">
        <authorList>
            <person name="de Groot N.N."/>
        </authorList>
    </citation>
    <scope>NUCLEOTIDE SEQUENCE [LARGE SCALE GENOMIC DNA]</scope>
    <source>
        <strain evidence="7 8">DSM 5885</strain>
    </source>
</reference>
<protein>
    <submittedName>
        <fullName evidence="7">Branched-chain amino acid transport system / permease component</fullName>
    </submittedName>
</protein>
<dbReference type="PANTHER" id="PTHR32196">
    <property type="entry name" value="ABC TRANSPORTER PERMEASE PROTEIN YPHD-RELATED-RELATED"/>
    <property type="match status" value="1"/>
</dbReference>